<dbReference type="RefSeq" id="WP_132952659.1">
    <property type="nucleotide sequence ID" value="NZ_CP091507.1"/>
</dbReference>
<keyword evidence="3" id="KW-1185">Reference proteome</keyword>
<evidence type="ECO:0000313" key="4">
    <source>
        <dbReference type="Proteomes" id="UP000829756"/>
    </source>
</evidence>
<dbReference type="AlphaFoldDB" id="A0AAE9H1A5"/>
<dbReference type="EMBL" id="SLXE01000003">
    <property type="protein sequence ID" value="TCP09319.1"/>
    <property type="molecule type" value="Genomic_DNA"/>
</dbReference>
<reference evidence="2" key="3">
    <citation type="journal article" date="2022" name="Res Sq">
        <title>Evolution of multicellular longitudinally dividing oral cavity symbionts (Neisseriaceae).</title>
        <authorList>
            <person name="Nyongesa S."/>
            <person name="Weber P."/>
            <person name="Bernet E."/>
            <person name="Pullido F."/>
            <person name="Nieckarz M."/>
            <person name="Delaby M."/>
            <person name="Nieves C."/>
            <person name="Viehboeck T."/>
            <person name="Krause N."/>
            <person name="Rivera-Millot A."/>
            <person name="Nakamura A."/>
            <person name="Vischer N."/>
            <person name="VanNieuwenhze M."/>
            <person name="Brun Y."/>
            <person name="Cava F."/>
            <person name="Bulgheresi S."/>
            <person name="Veyrier F."/>
        </authorList>
    </citation>
    <scope>NUCLEOTIDE SEQUENCE</scope>
    <source>
        <strain evidence="2">1258/02</strain>
    </source>
</reference>
<proteinExistence type="predicted"/>
<evidence type="ECO:0008006" key="5">
    <source>
        <dbReference type="Google" id="ProtNLM"/>
    </source>
</evidence>
<evidence type="ECO:0000313" key="1">
    <source>
        <dbReference type="EMBL" id="TCP09319.1"/>
    </source>
</evidence>
<organism evidence="2 4">
    <name type="scientific">Uruburuella suis</name>
    <dbReference type="NCBI Taxonomy" id="252130"/>
    <lineage>
        <taxon>Bacteria</taxon>
        <taxon>Pseudomonadati</taxon>
        <taxon>Pseudomonadota</taxon>
        <taxon>Betaproteobacteria</taxon>
        <taxon>Neisseriales</taxon>
        <taxon>Neisseriaceae</taxon>
        <taxon>Uruburuella</taxon>
    </lineage>
</organism>
<gene>
    <name evidence="1" type="ORF">EV680_10360</name>
    <name evidence="2" type="ORF">LVJ78_00120</name>
</gene>
<name>A0AAE9H1A5_9NEIS</name>
<reference evidence="1 3" key="1">
    <citation type="submission" date="2019-03" db="EMBL/GenBank/DDBJ databases">
        <title>Genomic Encyclopedia of Type Strains, Phase IV (KMG-IV): sequencing the most valuable type-strain genomes for metagenomic binning, comparative biology and taxonomic classification.</title>
        <authorList>
            <person name="Goeker M."/>
        </authorList>
    </citation>
    <scope>NUCLEOTIDE SEQUENCE [LARGE SCALE GENOMIC DNA]</scope>
    <source>
        <strain evidence="1 3">DSM 17474</strain>
    </source>
</reference>
<protein>
    <recommendedName>
        <fullName evidence="5">Phage associated protein</fullName>
    </recommendedName>
</protein>
<dbReference type="KEGG" id="usu:LVJ78_00120"/>
<evidence type="ECO:0000313" key="2">
    <source>
        <dbReference type="EMBL" id="UOO79479.1"/>
    </source>
</evidence>
<accession>A0AAE9H1A5</accession>
<evidence type="ECO:0000313" key="3">
    <source>
        <dbReference type="Proteomes" id="UP000294721"/>
    </source>
</evidence>
<dbReference type="Proteomes" id="UP000294721">
    <property type="component" value="Unassembled WGS sequence"/>
</dbReference>
<dbReference type="Proteomes" id="UP000829756">
    <property type="component" value="Chromosome"/>
</dbReference>
<sequence>MSQFEEKYIVQDLETHEFLYPDPFGDVGQTPNIKSAGHYDTREDALSAGVEEIGNEFVIFSFFVRAEK</sequence>
<reference evidence="2" key="2">
    <citation type="submission" date="2021-12" db="EMBL/GenBank/DDBJ databases">
        <authorList>
            <person name="Veyrier F.J."/>
        </authorList>
    </citation>
    <scope>NUCLEOTIDE SEQUENCE</scope>
    <source>
        <strain evidence="2">1258/02</strain>
    </source>
</reference>
<dbReference type="EMBL" id="CP091507">
    <property type="protein sequence ID" value="UOO79479.1"/>
    <property type="molecule type" value="Genomic_DNA"/>
</dbReference>